<dbReference type="InterPro" id="IPR029045">
    <property type="entry name" value="ClpP/crotonase-like_dom_sf"/>
</dbReference>
<dbReference type="OrthoDB" id="9148881at2"/>
<protein>
    <submittedName>
        <fullName evidence="3">Enoyl-CoA hydratase/carnithine racemase</fullName>
    </submittedName>
</protein>
<keyword evidence="2" id="KW-0456">Lyase</keyword>
<proteinExistence type="inferred from homology"/>
<dbReference type="InterPro" id="IPR014748">
    <property type="entry name" value="Enoyl-CoA_hydra_C"/>
</dbReference>
<evidence type="ECO:0000313" key="4">
    <source>
        <dbReference type="Proteomes" id="UP000199517"/>
    </source>
</evidence>
<dbReference type="SUPFAM" id="SSF52096">
    <property type="entry name" value="ClpP/crotonase"/>
    <property type="match status" value="1"/>
</dbReference>
<name>A0A1I1X169_9BURK</name>
<dbReference type="GO" id="GO:0016829">
    <property type="term" value="F:lyase activity"/>
    <property type="evidence" value="ECO:0007669"/>
    <property type="project" value="UniProtKB-KW"/>
</dbReference>
<dbReference type="Proteomes" id="UP000199517">
    <property type="component" value="Unassembled WGS sequence"/>
</dbReference>
<evidence type="ECO:0000313" key="3">
    <source>
        <dbReference type="EMBL" id="SFD99443.1"/>
    </source>
</evidence>
<keyword evidence="4" id="KW-1185">Reference proteome</keyword>
<dbReference type="STRING" id="32040.SAMN04489710_11158"/>
<organism evidence="3 4">
    <name type="scientific">Paracidovorax konjaci</name>
    <dbReference type="NCBI Taxonomy" id="32040"/>
    <lineage>
        <taxon>Bacteria</taxon>
        <taxon>Pseudomonadati</taxon>
        <taxon>Pseudomonadota</taxon>
        <taxon>Betaproteobacteria</taxon>
        <taxon>Burkholderiales</taxon>
        <taxon>Comamonadaceae</taxon>
        <taxon>Paracidovorax</taxon>
    </lineage>
</organism>
<dbReference type="PANTHER" id="PTHR11941">
    <property type="entry name" value="ENOYL-COA HYDRATASE-RELATED"/>
    <property type="match status" value="1"/>
</dbReference>
<dbReference type="AlphaFoldDB" id="A0A1I1X169"/>
<comment type="similarity">
    <text evidence="1">Belongs to the enoyl-CoA hydratase/isomerase family.</text>
</comment>
<dbReference type="Gene3D" id="3.90.226.10">
    <property type="entry name" value="2-enoyl-CoA Hydratase, Chain A, domain 1"/>
    <property type="match status" value="1"/>
</dbReference>
<dbReference type="GO" id="GO:0006635">
    <property type="term" value="P:fatty acid beta-oxidation"/>
    <property type="evidence" value="ECO:0007669"/>
    <property type="project" value="TreeGrafter"/>
</dbReference>
<dbReference type="EMBL" id="FOMQ01000011">
    <property type="protein sequence ID" value="SFD99443.1"/>
    <property type="molecule type" value="Genomic_DNA"/>
</dbReference>
<dbReference type="InterPro" id="IPR001753">
    <property type="entry name" value="Enoyl-CoA_hydra/iso"/>
</dbReference>
<dbReference type="CDD" id="cd06558">
    <property type="entry name" value="crotonase-like"/>
    <property type="match status" value="1"/>
</dbReference>
<accession>A0A1I1X169</accession>
<dbReference type="PANTHER" id="PTHR11941:SF54">
    <property type="entry name" value="ENOYL-COA HYDRATASE, MITOCHONDRIAL"/>
    <property type="match status" value="1"/>
</dbReference>
<evidence type="ECO:0000256" key="2">
    <source>
        <dbReference type="ARBA" id="ARBA00023239"/>
    </source>
</evidence>
<dbReference type="RefSeq" id="WP_092954337.1">
    <property type="nucleotide sequence ID" value="NZ_FOMQ01000011.1"/>
</dbReference>
<reference evidence="4" key="1">
    <citation type="submission" date="2016-10" db="EMBL/GenBank/DDBJ databases">
        <authorList>
            <person name="Varghese N."/>
            <person name="Submissions S."/>
        </authorList>
    </citation>
    <scope>NUCLEOTIDE SEQUENCE [LARGE SCALE GENOMIC DNA]</scope>
    <source>
        <strain evidence="4">DSM 7481</strain>
    </source>
</reference>
<evidence type="ECO:0000256" key="1">
    <source>
        <dbReference type="ARBA" id="ARBA00005254"/>
    </source>
</evidence>
<sequence length="280" mass="29383">MAGGEIGVAWPESGGDGIVRVTLRHPGRLNAMSRGMWRDLRAVFQRIHASPAARCVLVAGEGEAFCAGGDISEYPGFRFDPASLRDFHENDVWGGLSAMLECDVPIVAAIRGACMGAGVEIAACCDVRFAAASARFGAPIARLGFPMAPREAALVAQAVGDALARRMLLEAATVGAEALAAQGFLAQAVPDDQLADAAAASAARITALAPQAARLNKQTLRACQRISVPFGLHAAESIEKFAIDNVANRAAPGFDPYGYARSAEHREGIAAFLEKRPPRF</sequence>
<gene>
    <name evidence="3" type="ORF">SAMN04489710_11158</name>
</gene>
<dbReference type="Pfam" id="PF00378">
    <property type="entry name" value="ECH_1"/>
    <property type="match status" value="1"/>
</dbReference>
<dbReference type="Gene3D" id="1.10.12.10">
    <property type="entry name" value="Lyase 2-enoyl-coa Hydratase, Chain A, domain 2"/>
    <property type="match status" value="1"/>
</dbReference>